<dbReference type="Pfam" id="PF05028">
    <property type="entry name" value="PARG_cat_C"/>
    <property type="match status" value="1"/>
</dbReference>
<dbReference type="PANTHER" id="PTHR12837:SF15">
    <property type="entry name" value="POLY(ADP-RIBOSE) GLYCOHYDROLASE"/>
    <property type="match status" value="1"/>
</dbReference>
<feature type="domain" description="PARG catalytic Macro" evidence="1">
    <location>
        <begin position="42"/>
        <end position="78"/>
    </location>
</feature>
<gene>
    <name evidence="2" type="ORF">TCMB3V08_LOCUS6537</name>
</gene>
<evidence type="ECO:0000313" key="2">
    <source>
        <dbReference type="EMBL" id="CAD7573915.1"/>
    </source>
</evidence>
<name>A0A7R9J7H6_TIMCA</name>
<dbReference type="GO" id="GO:0005634">
    <property type="term" value="C:nucleus"/>
    <property type="evidence" value="ECO:0007669"/>
    <property type="project" value="TreeGrafter"/>
</dbReference>
<dbReference type="GO" id="GO:1990966">
    <property type="term" value="P:ATP generation from poly-ADP-D-ribose"/>
    <property type="evidence" value="ECO:0007669"/>
    <property type="project" value="TreeGrafter"/>
</dbReference>
<sequence length="80" mass="9007">MKHVLPNLFLSPQAVKYPPFLPFAPVGVLTYSRQYLSSSQLPDWTSSKKFLPQLHISSSGTIEKEGDGFLQVDFANKYAF</sequence>
<dbReference type="GO" id="GO:0004649">
    <property type="term" value="F:poly(ADP-ribose) glycohydrolase activity"/>
    <property type="evidence" value="ECO:0007669"/>
    <property type="project" value="InterPro"/>
</dbReference>
<organism evidence="2">
    <name type="scientific">Timema californicum</name>
    <name type="common">California timema</name>
    <name type="synonym">Walking stick</name>
    <dbReference type="NCBI Taxonomy" id="61474"/>
    <lineage>
        <taxon>Eukaryota</taxon>
        <taxon>Metazoa</taxon>
        <taxon>Ecdysozoa</taxon>
        <taxon>Arthropoda</taxon>
        <taxon>Hexapoda</taxon>
        <taxon>Insecta</taxon>
        <taxon>Pterygota</taxon>
        <taxon>Neoptera</taxon>
        <taxon>Polyneoptera</taxon>
        <taxon>Phasmatodea</taxon>
        <taxon>Timematodea</taxon>
        <taxon>Timematoidea</taxon>
        <taxon>Timematidae</taxon>
        <taxon>Timema</taxon>
    </lineage>
</organism>
<accession>A0A7R9J7H6</accession>
<dbReference type="InterPro" id="IPR046372">
    <property type="entry name" value="PARG_cat_C"/>
</dbReference>
<dbReference type="GO" id="GO:0009225">
    <property type="term" value="P:nucleotide-sugar metabolic process"/>
    <property type="evidence" value="ECO:0007669"/>
    <property type="project" value="TreeGrafter"/>
</dbReference>
<dbReference type="GO" id="GO:0005737">
    <property type="term" value="C:cytoplasm"/>
    <property type="evidence" value="ECO:0007669"/>
    <property type="project" value="TreeGrafter"/>
</dbReference>
<dbReference type="GO" id="GO:0006282">
    <property type="term" value="P:regulation of DNA repair"/>
    <property type="evidence" value="ECO:0007669"/>
    <property type="project" value="InterPro"/>
</dbReference>
<dbReference type="PANTHER" id="PTHR12837">
    <property type="entry name" value="POLY ADP-RIBOSE GLYCOHYDROLASE"/>
    <property type="match status" value="1"/>
</dbReference>
<dbReference type="AlphaFoldDB" id="A0A7R9J7H6"/>
<reference evidence="2" key="1">
    <citation type="submission" date="2020-11" db="EMBL/GenBank/DDBJ databases">
        <authorList>
            <person name="Tran Van P."/>
        </authorList>
    </citation>
    <scope>NUCLEOTIDE SEQUENCE</scope>
</reference>
<dbReference type="GO" id="GO:0005975">
    <property type="term" value="P:carbohydrate metabolic process"/>
    <property type="evidence" value="ECO:0007669"/>
    <property type="project" value="InterPro"/>
</dbReference>
<dbReference type="InterPro" id="IPR007724">
    <property type="entry name" value="Poly_GlycHdrlase"/>
</dbReference>
<evidence type="ECO:0000259" key="1">
    <source>
        <dbReference type="Pfam" id="PF05028"/>
    </source>
</evidence>
<dbReference type="EMBL" id="OE181951">
    <property type="protein sequence ID" value="CAD7573915.1"/>
    <property type="molecule type" value="Genomic_DNA"/>
</dbReference>
<protein>
    <submittedName>
        <fullName evidence="2">(California timema) hypothetical protein</fullName>
    </submittedName>
</protein>
<proteinExistence type="predicted"/>